<gene>
    <name evidence="1" type="ORF">GCM10022214_29020</name>
</gene>
<proteinExistence type="predicted"/>
<dbReference type="Proteomes" id="UP001500683">
    <property type="component" value="Unassembled WGS sequence"/>
</dbReference>
<name>A0ABP7VNY5_9ACTN</name>
<evidence type="ECO:0000313" key="2">
    <source>
        <dbReference type="Proteomes" id="UP001500683"/>
    </source>
</evidence>
<organism evidence="1 2">
    <name type="scientific">Actinomadura miaoliensis</name>
    <dbReference type="NCBI Taxonomy" id="430685"/>
    <lineage>
        <taxon>Bacteria</taxon>
        <taxon>Bacillati</taxon>
        <taxon>Actinomycetota</taxon>
        <taxon>Actinomycetes</taxon>
        <taxon>Streptosporangiales</taxon>
        <taxon>Thermomonosporaceae</taxon>
        <taxon>Actinomadura</taxon>
    </lineage>
</organism>
<protein>
    <submittedName>
        <fullName evidence="1">Uncharacterized protein</fullName>
    </submittedName>
</protein>
<evidence type="ECO:0000313" key="1">
    <source>
        <dbReference type="EMBL" id="GAA4071419.1"/>
    </source>
</evidence>
<accession>A0ABP7VNY5</accession>
<dbReference type="EMBL" id="BAAAZG010000017">
    <property type="protein sequence ID" value="GAA4071419.1"/>
    <property type="molecule type" value="Genomic_DNA"/>
</dbReference>
<keyword evidence="2" id="KW-1185">Reference proteome</keyword>
<dbReference type="RefSeq" id="WP_344946558.1">
    <property type="nucleotide sequence ID" value="NZ_BAAAZG010000017.1"/>
</dbReference>
<reference evidence="2" key="1">
    <citation type="journal article" date="2019" name="Int. J. Syst. Evol. Microbiol.">
        <title>The Global Catalogue of Microorganisms (GCM) 10K type strain sequencing project: providing services to taxonomists for standard genome sequencing and annotation.</title>
        <authorList>
            <consortium name="The Broad Institute Genomics Platform"/>
            <consortium name="The Broad Institute Genome Sequencing Center for Infectious Disease"/>
            <person name="Wu L."/>
            <person name="Ma J."/>
        </authorList>
    </citation>
    <scope>NUCLEOTIDE SEQUENCE [LARGE SCALE GENOMIC DNA]</scope>
    <source>
        <strain evidence="2">JCM 16702</strain>
    </source>
</reference>
<comment type="caution">
    <text evidence="1">The sequence shown here is derived from an EMBL/GenBank/DDBJ whole genome shotgun (WGS) entry which is preliminary data.</text>
</comment>
<sequence>MPHYSWYPEDDPRHHTGRLHDMLTAVIRHAREDLGKVDDPRAQALLETTAEVCTGLKTAFEHYERQEPAWREHD</sequence>